<dbReference type="AlphaFoldDB" id="A0A0B5EN70"/>
<protein>
    <submittedName>
        <fullName evidence="1">Uncharacterized protein</fullName>
    </submittedName>
</protein>
<keyword evidence="2" id="KW-1185">Reference proteome</keyword>
<name>A0A0B5EN70_STRA4</name>
<dbReference type="KEGG" id="sals:SLNWT_2678"/>
<dbReference type="EMBL" id="CP010519">
    <property type="protein sequence ID" value="AJE83054.1"/>
    <property type="molecule type" value="Genomic_DNA"/>
</dbReference>
<evidence type="ECO:0000313" key="1">
    <source>
        <dbReference type="EMBL" id="AJE83054.1"/>
    </source>
</evidence>
<proteinExistence type="predicted"/>
<evidence type="ECO:0000313" key="2">
    <source>
        <dbReference type="Proteomes" id="UP000031523"/>
    </source>
</evidence>
<gene>
    <name evidence="1" type="ORF">SLNWT_2678</name>
</gene>
<organism evidence="1 2">
    <name type="scientific">Streptomyces albus (strain ATCC 21838 / DSM 41398 / FERM P-419 / JCM 4703 / NBRC 107858)</name>
    <dbReference type="NCBI Taxonomy" id="1081613"/>
    <lineage>
        <taxon>Bacteria</taxon>
        <taxon>Bacillati</taxon>
        <taxon>Actinomycetota</taxon>
        <taxon>Actinomycetes</taxon>
        <taxon>Kitasatosporales</taxon>
        <taxon>Streptomycetaceae</taxon>
        <taxon>Streptomyces</taxon>
    </lineage>
</organism>
<sequence>MHGRAARFVPEVGAGRAACVAGAWVTQGVKLPGSGRGPARLRE</sequence>
<dbReference type="Proteomes" id="UP000031523">
    <property type="component" value="Chromosome"/>
</dbReference>
<accession>A0A0B5EN70</accession>
<reference evidence="1 2" key="1">
    <citation type="submission" date="2015-01" db="EMBL/GenBank/DDBJ databases">
        <title>Enhanced salinomycin production by adjusting the supply of polyketide extender units in Streptomyce albus DSM 41398.</title>
        <authorList>
            <person name="Lu C."/>
        </authorList>
    </citation>
    <scope>NUCLEOTIDE SEQUENCE [LARGE SCALE GENOMIC DNA]</scope>
    <source>
        <strain evidence="2">ATCC 21838 / DSM 41398 / FERM P-419 / JCM 4703 / NBRC 107858</strain>
    </source>
</reference>